<dbReference type="OrthoDB" id="4426981at2759"/>
<sequence>MSPSINYTDPLTGTNIDNLIDQTLRTKGIQSTLRHASYTMKIYGVNFDSTHSQANPNHIDNNPYQRLFISINAALALANLDSFTEVFSLCGIDDEHCKGPFPPFEQIMSENRSAVYHFHVRANISQRLVIVPDLLLDGLFLEQNIVDTSMPQQ</sequence>
<dbReference type="OMA" id="HCKGPFP"/>
<dbReference type="Proteomes" id="UP000184499">
    <property type="component" value="Unassembled WGS sequence"/>
</dbReference>
<reference evidence="2" key="1">
    <citation type="journal article" date="2017" name="Genome Biol.">
        <title>Comparative genomics reveals high biological diversity and specific adaptations in the industrially and medically important fungal genus Aspergillus.</title>
        <authorList>
            <person name="de Vries R.P."/>
            <person name="Riley R."/>
            <person name="Wiebenga A."/>
            <person name="Aguilar-Osorio G."/>
            <person name="Amillis S."/>
            <person name="Uchima C.A."/>
            <person name="Anderluh G."/>
            <person name="Asadollahi M."/>
            <person name="Askin M."/>
            <person name="Barry K."/>
            <person name="Battaglia E."/>
            <person name="Bayram O."/>
            <person name="Benocci T."/>
            <person name="Braus-Stromeyer S.A."/>
            <person name="Caldana C."/>
            <person name="Canovas D."/>
            <person name="Cerqueira G.C."/>
            <person name="Chen F."/>
            <person name="Chen W."/>
            <person name="Choi C."/>
            <person name="Clum A."/>
            <person name="Dos Santos R.A."/>
            <person name="Damasio A.R."/>
            <person name="Diallinas G."/>
            <person name="Emri T."/>
            <person name="Fekete E."/>
            <person name="Flipphi M."/>
            <person name="Freyberg S."/>
            <person name="Gallo A."/>
            <person name="Gournas C."/>
            <person name="Habgood R."/>
            <person name="Hainaut M."/>
            <person name="Harispe M.L."/>
            <person name="Henrissat B."/>
            <person name="Hilden K.S."/>
            <person name="Hope R."/>
            <person name="Hossain A."/>
            <person name="Karabika E."/>
            <person name="Karaffa L."/>
            <person name="Karanyi Z."/>
            <person name="Krasevec N."/>
            <person name="Kuo A."/>
            <person name="Kusch H."/>
            <person name="LaButti K."/>
            <person name="Lagendijk E.L."/>
            <person name="Lapidus A."/>
            <person name="Levasseur A."/>
            <person name="Lindquist E."/>
            <person name="Lipzen A."/>
            <person name="Logrieco A.F."/>
            <person name="MacCabe A."/>
            <person name="Maekelae M.R."/>
            <person name="Malavazi I."/>
            <person name="Melin P."/>
            <person name="Meyer V."/>
            <person name="Mielnichuk N."/>
            <person name="Miskei M."/>
            <person name="Molnar A.P."/>
            <person name="Mule G."/>
            <person name="Ngan C.Y."/>
            <person name="Orejas M."/>
            <person name="Orosz E."/>
            <person name="Ouedraogo J.P."/>
            <person name="Overkamp K.M."/>
            <person name="Park H.-S."/>
            <person name="Perrone G."/>
            <person name="Piumi F."/>
            <person name="Punt P.J."/>
            <person name="Ram A.F."/>
            <person name="Ramon A."/>
            <person name="Rauscher S."/>
            <person name="Record E."/>
            <person name="Riano-Pachon D.M."/>
            <person name="Robert V."/>
            <person name="Roehrig J."/>
            <person name="Ruller R."/>
            <person name="Salamov A."/>
            <person name="Salih N.S."/>
            <person name="Samson R.A."/>
            <person name="Sandor E."/>
            <person name="Sanguinetti M."/>
            <person name="Schuetze T."/>
            <person name="Sepcic K."/>
            <person name="Shelest E."/>
            <person name="Sherlock G."/>
            <person name="Sophianopoulou V."/>
            <person name="Squina F.M."/>
            <person name="Sun H."/>
            <person name="Susca A."/>
            <person name="Todd R.B."/>
            <person name="Tsang A."/>
            <person name="Unkles S.E."/>
            <person name="van de Wiele N."/>
            <person name="van Rossen-Uffink D."/>
            <person name="Oliveira J.V."/>
            <person name="Vesth T.C."/>
            <person name="Visser J."/>
            <person name="Yu J.-H."/>
            <person name="Zhou M."/>
            <person name="Andersen M.R."/>
            <person name="Archer D.B."/>
            <person name="Baker S.E."/>
            <person name="Benoit I."/>
            <person name="Brakhage A.A."/>
            <person name="Braus G.H."/>
            <person name="Fischer R."/>
            <person name="Frisvad J.C."/>
            <person name="Goldman G.H."/>
            <person name="Houbraken J."/>
            <person name="Oakley B."/>
            <person name="Pocsi I."/>
            <person name="Scazzocchio C."/>
            <person name="Seiboth B."/>
            <person name="vanKuyk P.A."/>
            <person name="Wortman J."/>
            <person name="Dyer P.S."/>
            <person name="Grigoriev I.V."/>
        </authorList>
    </citation>
    <scope>NUCLEOTIDE SEQUENCE [LARGE SCALE GENOMIC DNA]</scope>
    <source>
        <strain evidence="2">CBS 101740 / IMI 381727 / IBT 21946</strain>
    </source>
</reference>
<dbReference type="VEuPathDB" id="FungiDB:ASPBRDRAFT_32527"/>
<evidence type="ECO:0000313" key="1">
    <source>
        <dbReference type="EMBL" id="OJJ69710.1"/>
    </source>
</evidence>
<dbReference type="EMBL" id="KV878688">
    <property type="protein sequence ID" value="OJJ69710.1"/>
    <property type="molecule type" value="Genomic_DNA"/>
</dbReference>
<name>A0A1L9UDF3_ASPBC</name>
<dbReference type="GeneID" id="93575517"/>
<dbReference type="RefSeq" id="XP_067476959.1">
    <property type="nucleotide sequence ID" value="XM_067623029.1"/>
</dbReference>
<organism evidence="1 2">
    <name type="scientific">Aspergillus brasiliensis (strain CBS 101740 / IMI 381727 / IBT 21946)</name>
    <dbReference type="NCBI Taxonomy" id="767769"/>
    <lineage>
        <taxon>Eukaryota</taxon>
        <taxon>Fungi</taxon>
        <taxon>Dikarya</taxon>
        <taxon>Ascomycota</taxon>
        <taxon>Pezizomycotina</taxon>
        <taxon>Eurotiomycetes</taxon>
        <taxon>Eurotiomycetidae</taxon>
        <taxon>Eurotiales</taxon>
        <taxon>Aspergillaceae</taxon>
        <taxon>Aspergillus</taxon>
        <taxon>Aspergillus subgen. Circumdati</taxon>
    </lineage>
</organism>
<keyword evidence="2" id="KW-1185">Reference proteome</keyword>
<dbReference type="AlphaFoldDB" id="A0A1L9UDF3"/>
<gene>
    <name evidence="1" type="ORF">ASPBRDRAFT_32527</name>
</gene>
<accession>A0A1L9UDF3</accession>
<proteinExistence type="predicted"/>
<protein>
    <submittedName>
        <fullName evidence="1">Uncharacterized protein</fullName>
    </submittedName>
</protein>
<evidence type="ECO:0000313" key="2">
    <source>
        <dbReference type="Proteomes" id="UP000184499"/>
    </source>
</evidence>